<dbReference type="EMBL" id="PQIB02000006">
    <property type="protein sequence ID" value="RLN13433.1"/>
    <property type="molecule type" value="Genomic_DNA"/>
</dbReference>
<reference evidence="3" key="1">
    <citation type="journal article" date="2019" name="Nat. Commun.">
        <title>The genome of broomcorn millet.</title>
        <authorList>
            <person name="Zou C."/>
            <person name="Miki D."/>
            <person name="Li D."/>
            <person name="Tang Q."/>
            <person name="Xiao L."/>
            <person name="Rajput S."/>
            <person name="Deng P."/>
            <person name="Jia W."/>
            <person name="Huang R."/>
            <person name="Zhang M."/>
            <person name="Sun Y."/>
            <person name="Hu J."/>
            <person name="Fu X."/>
            <person name="Schnable P.S."/>
            <person name="Li F."/>
            <person name="Zhang H."/>
            <person name="Feng B."/>
            <person name="Zhu X."/>
            <person name="Liu R."/>
            <person name="Schnable J.C."/>
            <person name="Zhu J.-K."/>
            <person name="Zhang H."/>
        </authorList>
    </citation>
    <scope>NUCLEOTIDE SEQUENCE [LARGE SCALE GENOMIC DNA]</scope>
</reference>
<dbReference type="InterPro" id="IPR023214">
    <property type="entry name" value="HAD_sf"/>
</dbReference>
<dbReference type="STRING" id="4540.A0A3L6S2I9"/>
<dbReference type="Proteomes" id="UP000275267">
    <property type="component" value="Unassembled WGS sequence"/>
</dbReference>
<name>A0A3L6S2I9_PANMI</name>
<dbReference type="Gene3D" id="3.40.50.1000">
    <property type="entry name" value="HAD superfamily/HAD-like"/>
    <property type="match status" value="1"/>
</dbReference>
<gene>
    <name evidence="2" type="ORF">C2845_PM09G14540</name>
</gene>
<sequence length="312" mass="35131">MDPRRGPRALLAAQSGMAPEDRAADIEEDDIMEDLDVVHGLLDDYDSDDSDYEVLILAPPPRAHDAHMQLMQEQMMKMQEAAAAREECDSNKWYAMQQQQNQMSLAFQRESESTRLLIGHLFKASRIEQPPVVAPLAFSVPLAHLLVLPRHSPLQDMSKCTVTGHKTLENRDKPLLLKELRKLWEKEDRDLPWEEGDYSPSNTLLVDDSLQSSSQSCICPNTTNIEMTHSFNLVQPHTGIFPQPYSYMNLKDNSLGPGGDLRVYLQSLAAADDVQTYVRSNPFGQPFITDSDPHWDFYSQFAVSGSAPLTSV</sequence>
<evidence type="ECO:0000313" key="2">
    <source>
        <dbReference type="EMBL" id="RLN13433.1"/>
    </source>
</evidence>
<evidence type="ECO:0000313" key="3">
    <source>
        <dbReference type="Proteomes" id="UP000275267"/>
    </source>
</evidence>
<dbReference type="AlphaFoldDB" id="A0A3L6S2I9"/>
<keyword evidence="3" id="KW-1185">Reference proteome</keyword>
<accession>A0A3L6S2I9</accession>
<protein>
    <submittedName>
        <fullName evidence="2">Uncharacterized protein</fullName>
    </submittedName>
</protein>
<comment type="caution">
    <text evidence="2">The sequence shown here is derived from an EMBL/GenBank/DDBJ whole genome shotgun (WGS) entry which is preliminary data.</text>
</comment>
<evidence type="ECO:0000256" key="1">
    <source>
        <dbReference type="SAM" id="MobiDB-lite"/>
    </source>
</evidence>
<dbReference type="OrthoDB" id="629677at2759"/>
<feature type="region of interest" description="Disordered" evidence="1">
    <location>
        <begin position="1"/>
        <end position="23"/>
    </location>
</feature>
<proteinExistence type="predicted"/>
<organism evidence="2 3">
    <name type="scientific">Panicum miliaceum</name>
    <name type="common">Proso millet</name>
    <name type="synonym">Broomcorn millet</name>
    <dbReference type="NCBI Taxonomy" id="4540"/>
    <lineage>
        <taxon>Eukaryota</taxon>
        <taxon>Viridiplantae</taxon>
        <taxon>Streptophyta</taxon>
        <taxon>Embryophyta</taxon>
        <taxon>Tracheophyta</taxon>
        <taxon>Spermatophyta</taxon>
        <taxon>Magnoliopsida</taxon>
        <taxon>Liliopsida</taxon>
        <taxon>Poales</taxon>
        <taxon>Poaceae</taxon>
        <taxon>PACMAD clade</taxon>
        <taxon>Panicoideae</taxon>
        <taxon>Panicodae</taxon>
        <taxon>Paniceae</taxon>
        <taxon>Panicinae</taxon>
        <taxon>Panicum</taxon>
        <taxon>Panicum sect. Panicum</taxon>
    </lineage>
</organism>